<sequence>LFNFQSLLLVLVLLICTSTYLHSLWPAGLDRNKNGVLGVFWKAARIGERLSPYVSLCCVLMAVSPNSAPHKDV</sequence>
<evidence type="ECO:0000256" key="3">
    <source>
        <dbReference type="ARBA" id="ARBA00008961"/>
    </source>
</evidence>
<evidence type="ECO:0000313" key="11">
    <source>
        <dbReference type="Proteomes" id="UP000800041"/>
    </source>
</evidence>
<dbReference type="PANTHER" id="PTHR13229">
    <property type="entry name" value="PROTEIN KISH-A"/>
    <property type="match status" value="1"/>
</dbReference>
<proteinExistence type="inferred from homology"/>
<keyword evidence="5 9" id="KW-0732">Signal</keyword>
<dbReference type="Proteomes" id="UP000800041">
    <property type="component" value="Unassembled WGS sequence"/>
</dbReference>
<feature type="signal peptide" evidence="9">
    <location>
        <begin position="1"/>
        <end position="23"/>
    </location>
</feature>
<evidence type="ECO:0000256" key="5">
    <source>
        <dbReference type="ARBA" id="ARBA00022729"/>
    </source>
</evidence>
<dbReference type="OrthoDB" id="10034655at2759"/>
<evidence type="ECO:0000256" key="8">
    <source>
        <dbReference type="ARBA" id="ARBA00023136"/>
    </source>
</evidence>
<dbReference type="InterPro" id="IPR051523">
    <property type="entry name" value="KISH_domain"/>
</dbReference>
<evidence type="ECO:0000256" key="4">
    <source>
        <dbReference type="ARBA" id="ARBA00022692"/>
    </source>
</evidence>
<feature type="non-terminal residue" evidence="10">
    <location>
        <position position="1"/>
    </location>
</feature>
<organism evidence="10 11">
    <name type="scientific">Aulographum hederae CBS 113979</name>
    <dbReference type="NCBI Taxonomy" id="1176131"/>
    <lineage>
        <taxon>Eukaryota</taxon>
        <taxon>Fungi</taxon>
        <taxon>Dikarya</taxon>
        <taxon>Ascomycota</taxon>
        <taxon>Pezizomycotina</taxon>
        <taxon>Dothideomycetes</taxon>
        <taxon>Pleosporomycetidae</taxon>
        <taxon>Aulographales</taxon>
        <taxon>Aulographaceae</taxon>
    </lineage>
</organism>
<dbReference type="EMBL" id="ML977150">
    <property type="protein sequence ID" value="KAF1988127.1"/>
    <property type="molecule type" value="Genomic_DNA"/>
</dbReference>
<evidence type="ECO:0000256" key="6">
    <source>
        <dbReference type="ARBA" id="ARBA00022989"/>
    </source>
</evidence>
<evidence type="ECO:0000256" key="7">
    <source>
        <dbReference type="ARBA" id="ARBA00023034"/>
    </source>
</evidence>
<evidence type="ECO:0000256" key="1">
    <source>
        <dbReference type="ARBA" id="ARBA00002154"/>
    </source>
</evidence>
<comment type="subcellular location">
    <subcellularLocation>
        <location evidence="2 9">Golgi apparatus membrane</location>
        <topology evidence="2 9">Single-pass type I membrane protein</topology>
    </subcellularLocation>
</comment>
<keyword evidence="8" id="KW-0472">Membrane</keyword>
<name>A0A6G1H4Z8_9PEZI</name>
<keyword evidence="4" id="KW-0812">Transmembrane</keyword>
<accession>A0A6G1H4Z8</accession>
<evidence type="ECO:0000256" key="2">
    <source>
        <dbReference type="ARBA" id="ARBA00004614"/>
    </source>
</evidence>
<keyword evidence="6" id="KW-1133">Transmembrane helix</keyword>
<evidence type="ECO:0000313" key="10">
    <source>
        <dbReference type="EMBL" id="KAF1988127.1"/>
    </source>
</evidence>
<evidence type="ECO:0000256" key="9">
    <source>
        <dbReference type="RuleBase" id="RU910717"/>
    </source>
</evidence>
<gene>
    <name evidence="10" type="ORF">K402DRAFT_329591</name>
</gene>
<feature type="chain" id="PRO_5026370101" description="Protein kish" evidence="9">
    <location>
        <begin position="24"/>
        <end position="73"/>
    </location>
</feature>
<dbReference type="Pfam" id="PF06842">
    <property type="entry name" value="DUF1242"/>
    <property type="match status" value="1"/>
</dbReference>
<comment type="similarity">
    <text evidence="3 9">Belongs to the KISH family.</text>
</comment>
<reference evidence="10" key="1">
    <citation type="journal article" date="2020" name="Stud. Mycol.">
        <title>101 Dothideomycetes genomes: a test case for predicting lifestyles and emergence of pathogens.</title>
        <authorList>
            <person name="Haridas S."/>
            <person name="Albert R."/>
            <person name="Binder M."/>
            <person name="Bloem J."/>
            <person name="Labutti K."/>
            <person name="Salamov A."/>
            <person name="Andreopoulos B."/>
            <person name="Baker S."/>
            <person name="Barry K."/>
            <person name="Bills G."/>
            <person name="Bluhm B."/>
            <person name="Cannon C."/>
            <person name="Castanera R."/>
            <person name="Culley D."/>
            <person name="Daum C."/>
            <person name="Ezra D."/>
            <person name="Gonzalez J."/>
            <person name="Henrissat B."/>
            <person name="Kuo A."/>
            <person name="Liang C."/>
            <person name="Lipzen A."/>
            <person name="Lutzoni F."/>
            <person name="Magnuson J."/>
            <person name="Mondo S."/>
            <person name="Nolan M."/>
            <person name="Ohm R."/>
            <person name="Pangilinan J."/>
            <person name="Park H.-J."/>
            <person name="Ramirez L."/>
            <person name="Alfaro M."/>
            <person name="Sun H."/>
            <person name="Tritt A."/>
            <person name="Yoshinaga Y."/>
            <person name="Zwiers L.-H."/>
            <person name="Turgeon B."/>
            <person name="Goodwin S."/>
            <person name="Spatafora J."/>
            <person name="Crous P."/>
            <person name="Grigoriev I."/>
        </authorList>
    </citation>
    <scope>NUCLEOTIDE SEQUENCE</scope>
    <source>
        <strain evidence="10">CBS 113979</strain>
    </source>
</reference>
<keyword evidence="11" id="KW-1185">Reference proteome</keyword>
<dbReference type="AlphaFoldDB" id="A0A6G1H4Z8"/>
<dbReference type="InterPro" id="IPR009653">
    <property type="entry name" value="Ksh1"/>
</dbReference>
<keyword evidence="7 9" id="KW-0333">Golgi apparatus</keyword>
<dbReference type="GO" id="GO:0000139">
    <property type="term" value="C:Golgi membrane"/>
    <property type="evidence" value="ECO:0007669"/>
    <property type="project" value="UniProtKB-SubCell"/>
</dbReference>
<protein>
    <recommendedName>
        <fullName evidence="9">Protein kish</fullName>
    </recommendedName>
</protein>
<comment type="function">
    <text evidence="1 9">Involved in the early part of the secretory pathway.</text>
</comment>